<accession>V5HAZ0</accession>
<dbReference type="InterPro" id="IPR036880">
    <property type="entry name" value="Kunitz_BPTI_sf"/>
</dbReference>
<dbReference type="GO" id="GO:0004867">
    <property type="term" value="F:serine-type endopeptidase inhibitor activity"/>
    <property type="evidence" value="ECO:0007669"/>
    <property type="project" value="InterPro"/>
</dbReference>
<feature type="chain" id="PRO_5004734785" evidence="1">
    <location>
        <begin position="20"/>
        <end position="85"/>
    </location>
</feature>
<reference evidence="2" key="1">
    <citation type="journal article" date="2015" name="Sci. Rep.">
        <title>Tissue- and time-dependent transcription in Ixodes ricinus salivary glands and midguts when blood feeding on the vertebrate host.</title>
        <authorList>
            <person name="Kotsyfakis M."/>
            <person name="Schwarz A."/>
            <person name="Erhart J."/>
            <person name="Ribeiro J.M."/>
        </authorList>
    </citation>
    <scope>NUCLEOTIDE SEQUENCE</scope>
    <source>
        <tissue evidence="2">Salivary gland and midgut</tissue>
    </source>
</reference>
<dbReference type="AlphaFoldDB" id="V5HAZ0"/>
<proteinExistence type="evidence at transcript level"/>
<name>V5HAZ0_IXORI</name>
<sequence>MKAILAVTCFLSAVVLISAALSREVCEFPFGTPSCGSGADVGAFYYYNGGTEKCEKVFSCAAPGYYRTENECSTACPYGIYASSG</sequence>
<organism evidence="2">
    <name type="scientific">Ixodes ricinus</name>
    <name type="common">Common tick</name>
    <name type="synonym">Acarus ricinus</name>
    <dbReference type="NCBI Taxonomy" id="34613"/>
    <lineage>
        <taxon>Eukaryota</taxon>
        <taxon>Metazoa</taxon>
        <taxon>Ecdysozoa</taxon>
        <taxon>Arthropoda</taxon>
        <taxon>Chelicerata</taxon>
        <taxon>Arachnida</taxon>
        <taxon>Acari</taxon>
        <taxon>Parasitiformes</taxon>
        <taxon>Ixodida</taxon>
        <taxon>Ixodoidea</taxon>
        <taxon>Ixodidae</taxon>
        <taxon>Ixodinae</taxon>
        <taxon>Ixodes</taxon>
    </lineage>
</organism>
<evidence type="ECO:0000313" key="2">
    <source>
        <dbReference type="EMBL" id="JAB74414.1"/>
    </source>
</evidence>
<protein>
    <submittedName>
        <fullName evidence="2">Putative secreted protein</fullName>
    </submittedName>
</protein>
<feature type="signal peptide" evidence="1">
    <location>
        <begin position="1"/>
        <end position="19"/>
    </location>
</feature>
<evidence type="ECO:0000256" key="1">
    <source>
        <dbReference type="SAM" id="SignalP"/>
    </source>
</evidence>
<dbReference type="EMBL" id="GANP01010054">
    <property type="protein sequence ID" value="JAB74414.1"/>
    <property type="molecule type" value="mRNA"/>
</dbReference>
<keyword evidence="1" id="KW-0732">Signal</keyword>
<dbReference type="SUPFAM" id="SSF57362">
    <property type="entry name" value="BPTI-like"/>
    <property type="match status" value="1"/>
</dbReference>